<dbReference type="OrthoDB" id="9765468at2"/>
<sequence>MQIKLSTRIVILVADVAIKIPKLPVWKKRFWHYYLEGLRQNRNEIDWWERTHDGRLCPIKTHFLGGQILVMQRATQLTEQQFKEYFPHPSSLEEYFDNSYTYPDCELTTSYMPYEHKSDGFGLLSGKVIALDYGNDDLPNL</sequence>
<keyword evidence="2" id="KW-1185">Reference proteome</keyword>
<protein>
    <submittedName>
        <fullName evidence="1">Uncharacterized protein</fullName>
    </submittedName>
</protein>
<accession>A0A501PHZ3</accession>
<evidence type="ECO:0000313" key="2">
    <source>
        <dbReference type="Proteomes" id="UP000319148"/>
    </source>
</evidence>
<name>A0A501PHZ3_9PROT</name>
<dbReference type="Proteomes" id="UP000319148">
    <property type="component" value="Unassembled WGS sequence"/>
</dbReference>
<dbReference type="AlphaFoldDB" id="A0A501PHZ3"/>
<evidence type="ECO:0000313" key="1">
    <source>
        <dbReference type="EMBL" id="TPD59815.1"/>
    </source>
</evidence>
<reference evidence="2" key="1">
    <citation type="submission" date="2019-06" db="EMBL/GenBank/DDBJ databases">
        <title>The complete genome of Emcibacter congregatus ZYLT.</title>
        <authorList>
            <person name="Zhao Z."/>
        </authorList>
    </citation>
    <scope>NUCLEOTIDE SEQUENCE [LARGE SCALE GENOMIC DNA]</scope>
    <source>
        <strain evidence="2">MCCC 1A06723</strain>
    </source>
</reference>
<organism evidence="1 2">
    <name type="scientific">Emcibacter nanhaiensis</name>
    <dbReference type="NCBI Taxonomy" id="1505037"/>
    <lineage>
        <taxon>Bacteria</taxon>
        <taxon>Pseudomonadati</taxon>
        <taxon>Pseudomonadota</taxon>
        <taxon>Alphaproteobacteria</taxon>
        <taxon>Emcibacterales</taxon>
        <taxon>Emcibacteraceae</taxon>
        <taxon>Emcibacter</taxon>
    </lineage>
</organism>
<proteinExistence type="predicted"/>
<gene>
    <name evidence="1" type="ORF">FIV46_10005</name>
</gene>
<comment type="caution">
    <text evidence="1">The sequence shown here is derived from an EMBL/GenBank/DDBJ whole genome shotgun (WGS) entry which is preliminary data.</text>
</comment>
<dbReference type="RefSeq" id="WP_139940786.1">
    <property type="nucleotide sequence ID" value="NZ_JBHSYP010000006.1"/>
</dbReference>
<dbReference type="EMBL" id="VFIY01000010">
    <property type="protein sequence ID" value="TPD59815.1"/>
    <property type="molecule type" value="Genomic_DNA"/>
</dbReference>